<name>A0AAX4AJ85_LACLC</name>
<reference evidence="1" key="2">
    <citation type="submission" date="2023-09" db="EMBL/GenBank/DDBJ databases">
        <authorList>
            <person name="Kim T.W."/>
        </authorList>
    </citation>
    <scope>NUCLEOTIDE SEQUENCE</scope>
    <source>
        <strain evidence="1">KCKM 0438</strain>
    </source>
</reference>
<sequence>MKEYYLIRFLMENKETYCIWCSDIKDSLLTHGEKLLSFSNLQSVKKYCAENKIELSSSDVSTYNIIELINLMVKNDVSNYNLYLDFWNIINDAMRSVEQDFIGDDKLYVGIYDKLFFGLNLLIRPEDEKYIPVWSQEEILKLKEIMNMGIDFFDCQFQENQFDTPFFN</sequence>
<dbReference type="EMBL" id="CP133787">
    <property type="protein sequence ID" value="WMX70894.1"/>
    <property type="molecule type" value="Genomic_DNA"/>
</dbReference>
<accession>A0AAX4AJ85</accession>
<organism evidence="1 2">
    <name type="scientific">Lactococcus lactis subsp. cremoris</name>
    <name type="common">Streptococcus cremoris</name>
    <dbReference type="NCBI Taxonomy" id="1359"/>
    <lineage>
        <taxon>Bacteria</taxon>
        <taxon>Bacillati</taxon>
        <taxon>Bacillota</taxon>
        <taxon>Bacilli</taxon>
        <taxon>Lactobacillales</taxon>
        <taxon>Streptococcaceae</taxon>
        <taxon>Lactococcus</taxon>
    </lineage>
</organism>
<reference evidence="1" key="1">
    <citation type="journal article" date="2022" name="Microbiol. Spectr.">
        <title>Optimizing Conditions in the Acid Tolerance Test for Potential Probiotics Using Response Surface Methodology.</title>
        <authorList>
            <person name="Ko H.I."/>
            <person name="Jeong C.H."/>
            <person name="Hong S.W."/>
            <person name="Eun J.B."/>
            <person name="Kim T.W."/>
        </authorList>
    </citation>
    <scope>NUCLEOTIDE SEQUENCE</scope>
    <source>
        <strain evidence="1">KCKM 0438</strain>
    </source>
</reference>
<evidence type="ECO:0000313" key="1">
    <source>
        <dbReference type="EMBL" id="WMX70894.1"/>
    </source>
</evidence>
<dbReference type="RefSeq" id="WP_043737490.1">
    <property type="nucleotide sequence ID" value="NZ_CP070856.1"/>
</dbReference>
<dbReference type="AlphaFoldDB" id="A0AAX4AJ85"/>
<gene>
    <name evidence="1" type="ORF">RF668_00925</name>
</gene>
<dbReference type="Proteomes" id="UP001254658">
    <property type="component" value="Chromosome"/>
</dbReference>
<evidence type="ECO:0000313" key="2">
    <source>
        <dbReference type="Proteomes" id="UP001254658"/>
    </source>
</evidence>
<protein>
    <submittedName>
        <fullName evidence="1">Uncharacterized protein</fullName>
    </submittedName>
</protein>
<proteinExistence type="predicted"/>